<dbReference type="EMBL" id="LKEA01000048">
    <property type="protein sequence ID" value="ROV92798.1"/>
    <property type="molecule type" value="Genomic_DNA"/>
</dbReference>
<organism evidence="2 3">
    <name type="scientific">Cytospora schulzeri</name>
    <dbReference type="NCBI Taxonomy" id="448051"/>
    <lineage>
        <taxon>Eukaryota</taxon>
        <taxon>Fungi</taxon>
        <taxon>Dikarya</taxon>
        <taxon>Ascomycota</taxon>
        <taxon>Pezizomycotina</taxon>
        <taxon>Sordariomycetes</taxon>
        <taxon>Sordariomycetidae</taxon>
        <taxon>Diaporthales</taxon>
        <taxon>Cytosporaceae</taxon>
        <taxon>Cytospora</taxon>
    </lineage>
</organism>
<evidence type="ECO:0000313" key="2">
    <source>
        <dbReference type="EMBL" id="ROV92798.1"/>
    </source>
</evidence>
<comment type="caution">
    <text evidence="2">The sequence shown here is derived from an EMBL/GenBank/DDBJ whole genome shotgun (WGS) entry which is preliminary data.</text>
</comment>
<protein>
    <submittedName>
        <fullName evidence="2">Uncharacterized protein</fullName>
    </submittedName>
</protein>
<dbReference type="AlphaFoldDB" id="A0A423VPE8"/>
<evidence type="ECO:0000256" key="1">
    <source>
        <dbReference type="SAM" id="MobiDB-lite"/>
    </source>
</evidence>
<name>A0A423VPE8_9PEZI</name>
<dbReference type="OrthoDB" id="9876299at2759"/>
<evidence type="ECO:0000313" key="3">
    <source>
        <dbReference type="Proteomes" id="UP000283895"/>
    </source>
</evidence>
<reference evidence="2 3" key="1">
    <citation type="submission" date="2015-09" db="EMBL/GenBank/DDBJ databases">
        <title>Host preference determinants of Valsa canker pathogens revealed by comparative genomics.</title>
        <authorList>
            <person name="Yin Z."/>
            <person name="Huang L."/>
        </authorList>
    </citation>
    <scope>NUCLEOTIDE SEQUENCE [LARGE SCALE GENOMIC DNA]</scope>
    <source>
        <strain evidence="2 3">03-1</strain>
    </source>
</reference>
<feature type="region of interest" description="Disordered" evidence="1">
    <location>
        <begin position="36"/>
        <end position="63"/>
    </location>
</feature>
<sequence>MDALLKVEDTSLEHLRNLFEINTLSFVTLFQATGHLPKATPNTKGEGVHEGPSAHLQAEINPT</sequence>
<gene>
    <name evidence="2" type="ORF">VMCG_09093</name>
</gene>
<dbReference type="Proteomes" id="UP000283895">
    <property type="component" value="Unassembled WGS sequence"/>
</dbReference>
<keyword evidence="3" id="KW-1185">Reference proteome</keyword>
<proteinExistence type="predicted"/>
<accession>A0A423VPE8</accession>